<sequence>MKAACDDELLLTLTIFVEHGRQQEAAIFYETAVGAVRTKTHLLPSAVQTETIHIREGEVMALDLRVGDRVIAICGSNPRREAEPSRGGPFFLKEKGAGATVFRLEVNDAEAVLKRAVTAGAAIRDALQVANDGHRCASFFDPFGHIWALHERVAVAKREAA</sequence>
<dbReference type="InterPro" id="IPR004360">
    <property type="entry name" value="Glyas_Fos-R_dOase_dom"/>
</dbReference>
<keyword evidence="3" id="KW-1185">Reference proteome</keyword>
<evidence type="ECO:0000313" key="2">
    <source>
        <dbReference type="EMBL" id="KAB0264930.1"/>
    </source>
</evidence>
<dbReference type="PANTHER" id="PTHR34109:SF1">
    <property type="entry name" value="VOC DOMAIN-CONTAINING PROTEIN"/>
    <property type="match status" value="1"/>
</dbReference>
<dbReference type="EMBL" id="VCMV01000054">
    <property type="protein sequence ID" value="KAB0264930.1"/>
    <property type="molecule type" value="Genomic_DNA"/>
</dbReference>
<reference evidence="2 3" key="1">
    <citation type="journal article" date="2019" name="Microorganisms">
        <title>Genome Insights into the Novel Species Microvirga brassicacearum, a Rapeseed Endophyte with Biotechnological Potential.</title>
        <authorList>
            <person name="Jimenez-Gomez A."/>
            <person name="Saati-Santamaria Z."/>
            <person name="Igual J.M."/>
            <person name="Rivas R."/>
            <person name="Mateos P.F."/>
            <person name="Garcia-Fraile P."/>
        </authorList>
    </citation>
    <scope>NUCLEOTIDE SEQUENCE [LARGE SCALE GENOMIC DNA]</scope>
    <source>
        <strain evidence="2 3">CDVBN77</strain>
    </source>
</reference>
<organism evidence="2 3">
    <name type="scientific">Microvirga brassicacearum</name>
    <dbReference type="NCBI Taxonomy" id="2580413"/>
    <lineage>
        <taxon>Bacteria</taxon>
        <taxon>Pseudomonadati</taxon>
        <taxon>Pseudomonadota</taxon>
        <taxon>Alphaproteobacteria</taxon>
        <taxon>Hyphomicrobiales</taxon>
        <taxon>Methylobacteriaceae</taxon>
        <taxon>Microvirga</taxon>
    </lineage>
</organism>
<name>A0A5N3P5B5_9HYPH</name>
<gene>
    <name evidence="2" type="ORF">FEZ63_20865</name>
</gene>
<dbReference type="Pfam" id="PF00903">
    <property type="entry name" value="Glyoxalase"/>
    <property type="match status" value="1"/>
</dbReference>
<dbReference type="Proteomes" id="UP000325684">
    <property type="component" value="Unassembled WGS sequence"/>
</dbReference>
<proteinExistence type="predicted"/>
<dbReference type="PANTHER" id="PTHR34109">
    <property type="entry name" value="BNAUNNG04460D PROTEIN-RELATED"/>
    <property type="match status" value="1"/>
</dbReference>
<feature type="domain" description="VOC" evidence="1">
    <location>
        <begin position="9"/>
        <end position="152"/>
    </location>
</feature>
<accession>A0A5N3P5B5</accession>
<evidence type="ECO:0000313" key="3">
    <source>
        <dbReference type="Proteomes" id="UP000325684"/>
    </source>
</evidence>
<dbReference type="InterPro" id="IPR037523">
    <property type="entry name" value="VOC_core"/>
</dbReference>
<dbReference type="PROSITE" id="PS51819">
    <property type="entry name" value="VOC"/>
    <property type="match status" value="1"/>
</dbReference>
<dbReference type="Gene3D" id="3.10.180.10">
    <property type="entry name" value="2,3-Dihydroxybiphenyl 1,2-Dioxygenase, domain 1"/>
    <property type="match status" value="1"/>
</dbReference>
<comment type="caution">
    <text evidence="2">The sequence shown here is derived from an EMBL/GenBank/DDBJ whole genome shotgun (WGS) entry which is preliminary data.</text>
</comment>
<dbReference type="InterPro" id="IPR029068">
    <property type="entry name" value="Glyas_Bleomycin-R_OHBP_Dase"/>
</dbReference>
<dbReference type="SUPFAM" id="SSF54593">
    <property type="entry name" value="Glyoxalase/Bleomycin resistance protein/Dihydroxybiphenyl dioxygenase"/>
    <property type="match status" value="1"/>
</dbReference>
<protein>
    <submittedName>
        <fullName evidence="2">VOC family protein</fullName>
    </submittedName>
</protein>
<dbReference type="OrthoDB" id="9795306at2"/>
<evidence type="ECO:0000259" key="1">
    <source>
        <dbReference type="PROSITE" id="PS51819"/>
    </source>
</evidence>
<dbReference type="AlphaFoldDB" id="A0A5N3P5B5"/>